<evidence type="ECO:0000313" key="1">
    <source>
        <dbReference type="EMBL" id="KAI3765753.1"/>
    </source>
</evidence>
<accession>A0ACB9F4N9</accession>
<proteinExistence type="predicted"/>
<name>A0ACB9F4N9_CICIN</name>
<reference evidence="2" key="1">
    <citation type="journal article" date="2022" name="Mol. Ecol. Resour.">
        <title>The genomes of chicory, endive, great burdock and yacon provide insights into Asteraceae palaeo-polyploidization history and plant inulin production.</title>
        <authorList>
            <person name="Fan W."/>
            <person name="Wang S."/>
            <person name="Wang H."/>
            <person name="Wang A."/>
            <person name="Jiang F."/>
            <person name="Liu H."/>
            <person name="Zhao H."/>
            <person name="Xu D."/>
            <person name="Zhang Y."/>
        </authorList>
    </citation>
    <scope>NUCLEOTIDE SEQUENCE [LARGE SCALE GENOMIC DNA]</scope>
    <source>
        <strain evidence="2">cv. Punajuju</strain>
    </source>
</reference>
<sequence length="349" mass="39141">MKRLDGDGYGATTVGTRLEELHKSKGMQYGSYPRFTVAVKGKKVTIKFQIHTTCKIALFISNIVANLGVKVKERATSSDMNLRAWDSGVAWQLTLNRPEMEFIKQGSFTAEELDALVSVLKLAGVGQNRSMDKSRDNARNSSMDKSVTSLQGMRVKIYGLKEPKLEYSKSEIAWENIAGYNQPKRGIEDTILLALHFRVLRYWKTSSARVIANEAAAPLLYVPLEVIMSKHFGESEKLLGKVFSHANEIPNDPPSKAMPEAHLEVIESNGLATPEAYQKDLAYLKRKVDARAEVIIPSEITVALEPIKDNEEAVRNYGVLNYSFNKIISTMQKMNIHVLCSYKSLYITF</sequence>
<organism evidence="1 2">
    <name type="scientific">Cichorium intybus</name>
    <name type="common">Chicory</name>
    <dbReference type="NCBI Taxonomy" id="13427"/>
    <lineage>
        <taxon>Eukaryota</taxon>
        <taxon>Viridiplantae</taxon>
        <taxon>Streptophyta</taxon>
        <taxon>Embryophyta</taxon>
        <taxon>Tracheophyta</taxon>
        <taxon>Spermatophyta</taxon>
        <taxon>Magnoliopsida</taxon>
        <taxon>eudicotyledons</taxon>
        <taxon>Gunneridae</taxon>
        <taxon>Pentapetalae</taxon>
        <taxon>asterids</taxon>
        <taxon>campanulids</taxon>
        <taxon>Asterales</taxon>
        <taxon>Asteraceae</taxon>
        <taxon>Cichorioideae</taxon>
        <taxon>Cichorieae</taxon>
        <taxon>Cichoriinae</taxon>
        <taxon>Cichorium</taxon>
    </lineage>
</organism>
<comment type="caution">
    <text evidence="1">The sequence shown here is derived from an EMBL/GenBank/DDBJ whole genome shotgun (WGS) entry which is preliminary data.</text>
</comment>
<evidence type="ECO:0000313" key="2">
    <source>
        <dbReference type="Proteomes" id="UP001055811"/>
    </source>
</evidence>
<dbReference type="EMBL" id="CM042011">
    <property type="protein sequence ID" value="KAI3765753.1"/>
    <property type="molecule type" value="Genomic_DNA"/>
</dbReference>
<keyword evidence="2" id="KW-1185">Reference proteome</keyword>
<dbReference type="Proteomes" id="UP001055811">
    <property type="component" value="Linkage Group LG03"/>
</dbReference>
<gene>
    <name evidence="1" type="ORF">L2E82_15796</name>
</gene>
<protein>
    <submittedName>
        <fullName evidence="1">Uncharacterized protein</fullName>
    </submittedName>
</protein>
<reference evidence="1 2" key="2">
    <citation type="journal article" date="2022" name="Mol. Ecol. Resour.">
        <title>The genomes of chicory, endive, great burdock and yacon provide insights into Asteraceae paleo-polyploidization history and plant inulin production.</title>
        <authorList>
            <person name="Fan W."/>
            <person name="Wang S."/>
            <person name="Wang H."/>
            <person name="Wang A."/>
            <person name="Jiang F."/>
            <person name="Liu H."/>
            <person name="Zhao H."/>
            <person name="Xu D."/>
            <person name="Zhang Y."/>
        </authorList>
    </citation>
    <scope>NUCLEOTIDE SEQUENCE [LARGE SCALE GENOMIC DNA]</scope>
    <source>
        <strain evidence="2">cv. Punajuju</strain>
        <tissue evidence="1">Leaves</tissue>
    </source>
</reference>